<comment type="caution">
    <text evidence="2">The sequence shown here is derived from an EMBL/GenBank/DDBJ whole genome shotgun (WGS) entry which is preliminary data.</text>
</comment>
<organism evidence="2 3">
    <name type="scientific">Natronocalculus amylovorans</name>
    <dbReference type="NCBI Taxonomy" id="2917812"/>
    <lineage>
        <taxon>Archaea</taxon>
        <taxon>Methanobacteriati</taxon>
        <taxon>Methanobacteriota</taxon>
        <taxon>Stenosarchaea group</taxon>
        <taxon>Halobacteria</taxon>
        <taxon>Halobacteriales</taxon>
        <taxon>Haloferacaceae</taxon>
        <taxon>Natronocalculus</taxon>
    </lineage>
</organism>
<dbReference type="AlphaFoldDB" id="A0AAE3K8A4"/>
<reference evidence="2" key="2">
    <citation type="submission" date="2022-02" db="EMBL/GenBank/DDBJ databases">
        <authorList>
            <person name="Elcheninov A.G."/>
            <person name="Sorokin D.Y."/>
            <person name="Kublanov I.V."/>
        </authorList>
    </citation>
    <scope>NUCLEOTIDE SEQUENCE</scope>
    <source>
        <strain evidence="2">AArc-St2</strain>
    </source>
</reference>
<evidence type="ECO:0000313" key="3">
    <source>
        <dbReference type="Proteomes" id="UP001203207"/>
    </source>
</evidence>
<gene>
    <name evidence="2" type="ORF">AArcSt2_05065</name>
</gene>
<name>A0AAE3K8A4_9EURY</name>
<reference evidence="2" key="1">
    <citation type="journal article" date="2022" name="Syst. Appl. Microbiol.">
        <title>Natronocalculus amylovorans gen. nov., sp. nov., and Natranaeroarchaeum aerophilus sp. nov., dominant culturable amylolytic natronoarchaea from hypersaline soda lakes in southwestern Siberia.</title>
        <authorList>
            <person name="Sorokin D.Y."/>
            <person name="Elcheninov A.G."/>
            <person name="Khizhniak T.V."/>
            <person name="Koenen M."/>
            <person name="Bale N.J."/>
            <person name="Damste J.S.S."/>
            <person name="Kublanov I.V."/>
        </authorList>
    </citation>
    <scope>NUCLEOTIDE SEQUENCE</scope>
    <source>
        <strain evidence="2">AArc-St2</strain>
    </source>
</reference>
<dbReference type="Pfam" id="PF26404">
    <property type="entry name" value="DUF8102"/>
    <property type="match status" value="1"/>
</dbReference>
<proteinExistence type="predicted"/>
<sequence length="191" mass="21889">MSDRRPQGMLTHSDRAYLLGESSPKTNAAERKKRQRIRRRIRNAILDFSVLVYLDWRDLELIFDELVTESGMIGDRALYDGLIDMIELAMRQSTLQGVDFGRMMEIATLRSVGVYHLVYRGWLVDVETARETTVKPEQSIPLEEVPEAIDRFEEIPLPAALALEEFGVTTLEGVYELAEMYANEAFITDQT</sequence>
<dbReference type="EMBL" id="JAKRVX010000002">
    <property type="protein sequence ID" value="MCL9816310.1"/>
    <property type="molecule type" value="Genomic_DNA"/>
</dbReference>
<dbReference type="InterPro" id="IPR058415">
    <property type="entry name" value="DUF8102"/>
</dbReference>
<dbReference type="RefSeq" id="WP_174654295.1">
    <property type="nucleotide sequence ID" value="NZ_JAKRVX010000002.1"/>
</dbReference>
<dbReference type="Proteomes" id="UP001203207">
    <property type="component" value="Unassembled WGS sequence"/>
</dbReference>
<keyword evidence="3" id="KW-1185">Reference proteome</keyword>
<evidence type="ECO:0000259" key="1">
    <source>
        <dbReference type="Pfam" id="PF26404"/>
    </source>
</evidence>
<feature type="domain" description="Domain of unknown function" evidence="1">
    <location>
        <begin position="9"/>
        <end position="160"/>
    </location>
</feature>
<evidence type="ECO:0000313" key="2">
    <source>
        <dbReference type="EMBL" id="MCL9816310.1"/>
    </source>
</evidence>
<protein>
    <recommendedName>
        <fullName evidence="1">Domain of unknown function domain-containing protein</fullName>
    </recommendedName>
</protein>
<accession>A0AAE3K8A4</accession>